<dbReference type="InterPro" id="IPR050808">
    <property type="entry name" value="Phage_Integrase"/>
</dbReference>
<accession>A0A926HZB8</accession>
<evidence type="ECO:0000259" key="6">
    <source>
        <dbReference type="PROSITE" id="PS51898"/>
    </source>
</evidence>
<organism evidence="7 8">
    <name type="scientific">Congzhengia minquanensis</name>
    <dbReference type="NCBI Taxonomy" id="2763657"/>
    <lineage>
        <taxon>Bacteria</taxon>
        <taxon>Bacillati</taxon>
        <taxon>Bacillota</taxon>
        <taxon>Clostridia</taxon>
        <taxon>Eubacteriales</taxon>
        <taxon>Oscillospiraceae</taxon>
        <taxon>Congzhengia</taxon>
    </lineage>
</organism>
<dbReference type="SUPFAM" id="SSF56349">
    <property type="entry name" value="DNA breaking-rejoining enzymes"/>
    <property type="match status" value="1"/>
</dbReference>
<evidence type="ECO:0000313" key="7">
    <source>
        <dbReference type="EMBL" id="MBC8540666.1"/>
    </source>
</evidence>
<protein>
    <submittedName>
        <fullName evidence="7">Tyrosine-type recombinase/integrase</fullName>
    </submittedName>
</protein>
<dbReference type="InterPro" id="IPR011010">
    <property type="entry name" value="DNA_brk_join_enz"/>
</dbReference>
<keyword evidence="2" id="KW-0229">DNA integration</keyword>
<name>A0A926HZB8_9FIRM</name>
<dbReference type="PANTHER" id="PTHR30629">
    <property type="entry name" value="PROPHAGE INTEGRASE"/>
    <property type="match status" value="1"/>
</dbReference>
<dbReference type="Pfam" id="PF00589">
    <property type="entry name" value="Phage_integrase"/>
    <property type="match status" value="1"/>
</dbReference>
<dbReference type="PROSITE" id="PS51898">
    <property type="entry name" value="TYR_RECOMBINASE"/>
    <property type="match status" value="1"/>
</dbReference>
<dbReference type="InterPro" id="IPR010998">
    <property type="entry name" value="Integrase_recombinase_N"/>
</dbReference>
<evidence type="ECO:0000256" key="1">
    <source>
        <dbReference type="ARBA" id="ARBA00008857"/>
    </source>
</evidence>
<evidence type="ECO:0000256" key="3">
    <source>
        <dbReference type="ARBA" id="ARBA00023125"/>
    </source>
</evidence>
<dbReference type="Proteomes" id="UP000611762">
    <property type="component" value="Unassembled WGS sequence"/>
</dbReference>
<comment type="caution">
    <text evidence="7">The sequence shown here is derived from an EMBL/GenBank/DDBJ whole genome shotgun (WGS) entry which is preliminary data.</text>
</comment>
<feature type="domain" description="Tyr recombinase" evidence="6">
    <location>
        <begin position="174"/>
        <end position="361"/>
    </location>
</feature>
<reference evidence="7" key="1">
    <citation type="submission" date="2020-08" db="EMBL/GenBank/DDBJ databases">
        <title>Genome public.</title>
        <authorList>
            <person name="Liu C."/>
            <person name="Sun Q."/>
        </authorList>
    </citation>
    <scope>NUCLEOTIDE SEQUENCE</scope>
    <source>
        <strain evidence="7">H8</strain>
    </source>
</reference>
<keyword evidence="4" id="KW-0233">DNA recombination</keyword>
<sequence>MRLPNGYGNVSKLSGKRRKPWRARKTAKWIIDDNDNNKLKQQFITIGYFETRQEALQALAEYNSNPYDLRPDITFKEIYIKMTDQKFKEISKSNINGYEAAYKLCAGIENMNFLDIKLAHLQSVVDDSNKNYPTLRKLKVLFNQMYDYAVMHEIIGKDKHIVEYVNIGKPQKSNKHFRFTHNELETMWRWAEKNEYIQVILMLIYTGVRPGELFNLKKQMVNLKEKSIFIEKGKNDNAVRKIPIHDKVFHFFINWMNKNDSAYLITQLNGKQIMFKNNHGQFTETYWCPLLSEMNILKYKNDRGETKEHTPDDTRHTFTTMWKEKGLDEAMRRKIQGHSGKGIGEIVYTHFEFERLREELNKL</sequence>
<keyword evidence="8" id="KW-1185">Reference proteome</keyword>
<evidence type="ECO:0000256" key="4">
    <source>
        <dbReference type="ARBA" id="ARBA00023172"/>
    </source>
</evidence>
<gene>
    <name evidence="7" type="ORF">H8698_06715</name>
</gene>
<evidence type="ECO:0000256" key="5">
    <source>
        <dbReference type="SAM" id="MobiDB-lite"/>
    </source>
</evidence>
<evidence type="ECO:0000313" key="8">
    <source>
        <dbReference type="Proteomes" id="UP000611762"/>
    </source>
</evidence>
<dbReference type="GO" id="GO:0015074">
    <property type="term" value="P:DNA integration"/>
    <property type="evidence" value="ECO:0007669"/>
    <property type="project" value="UniProtKB-KW"/>
</dbReference>
<keyword evidence="3" id="KW-0238">DNA-binding</keyword>
<dbReference type="GO" id="GO:0006310">
    <property type="term" value="P:DNA recombination"/>
    <property type="evidence" value="ECO:0007669"/>
    <property type="project" value="UniProtKB-KW"/>
</dbReference>
<dbReference type="RefSeq" id="WP_249311825.1">
    <property type="nucleotide sequence ID" value="NZ_JACRSU010000002.1"/>
</dbReference>
<dbReference type="Gene3D" id="1.10.150.130">
    <property type="match status" value="1"/>
</dbReference>
<dbReference type="InterPro" id="IPR002104">
    <property type="entry name" value="Integrase_catalytic"/>
</dbReference>
<proteinExistence type="inferred from homology"/>
<dbReference type="PANTHER" id="PTHR30629:SF2">
    <property type="entry name" value="PROPHAGE INTEGRASE INTS-RELATED"/>
    <property type="match status" value="1"/>
</dbReference>
<dbReference type="EMBL" id="JACRSU010000002">
    <property type="protein sequence ID" value="MBC8540666.1"/>
    <property type="molecule type" value="Genomic_DNA"/>
</dbReference>
<evidence type="ECO:0000256" key="2">
    <source>
        <dbReference type="ARBA" id="ARBA00022908"/>
    </source>
</evidence>
<dbReference type="AlphaFoldDB" id="A0A926HZB8"/>
<dbReference type="GO" id="GO:0003677">
    <property type="term" value="F:DNA binding"/>
    <property type="evidence" value="ECO:0007669"/>
    <property type="project" value="UniProtKB-KW"/>
</dbReference>
<dbReference type="InterPro" id="IPR013762">
    <property type="entry name" value="Integrase-like_cat_sf"/>
</dbReference>
<feature type="region of interest" description="Disordered" evidence="5">
    <location>
        <begin position="1"/>
        <end position="20"/>
    </location>
</feature>
<dbReference type="Gene3D" id="1.10.443.10">
    <property type="entry name" value="Intergrase catalytic core"/>
    <property type="match status" value="1"/>
</dbReference>
<comment type="similarity">
    <text evidence="1">Belongs to the 'phage' integrase family.</text>
</comment>